<name>A0ABR5TI89_9BURK</name>
<dbReference type="Proteomes" id="UP000070255">
    <property type="component" value="Unassembled WGS sequence"/>
</dbReference>
<evidence type="ECO:0000313" key="3">
    <source>
        <dbReference type="Proteomes" id="UP000070255"/>
    </source>
</evidence>
<accession>A0ABR5TI89</accession>
<evidence type="ECO:0000313" key="2">
    <source>
        <dbReference type="EMBL" id="KWZ44739.1"/>
    </source>
</evidence>
<reference evidence="2 3" key="1">
    <citation type="submission" date="2015-11" db="EMBL/GenBank/DDBJ databases">
        <authorList>
            <person name="Sahl J."/>
            <person name="Wagner D."/>
            <person name="Keim P."/>
        </authorList>
    </citation>
    <scope>NUCLEOTIDE SEQUENCE [LARGE SCALE GENOMIC DNA]</scope>
    <source>
        <strain evidence="2 3">BDU18</strain>
    </source>
</reference>
<organism evidence="2 3">
    <name type="scientific">Burkholderia savannae</name>
    <dbReference type="NCBI Taxonomy" id="1637837"/>
    <lineage>
        <taxon>Bacteria</taxon>
        <taxon>Pseudomonadati</taxon>
        <taxon>Pseudomonadota</taxon>
        <taxon>Betaproteobacteria</taxon>
        <taxon>Burkholderiales</taxon>
        <taxon>Burkholderiaceae</taxon>
        <taxon>Burkholderia</taxon>
        <taxon>pseudomallei group</taxon>
    </lineage>
</organism>
<dbReference type="EMBL" id="LNJQ01000001">
    <property type="protein sequence ID" value="KWZ44739.1"/>
    <property type="molecule type" value="Genomic_DNA"/>
</dbReference>
<gene>
    <name evidence="2" type="ORF">WS72_05740</name>
</gene>
<feature type="region of interest" description="Disordered" evidence="1">
    <location>
        <begin position="1"/>
        <end position="32"/>
    </location>
</feature>
<sequence length="201" mass="21159">MGAVPRGAAREHAVESRAANRRRASRIRDDRDRLGAPAVHACMRRANAAAARRTRVWPLSDSKHSHISIRLARLRASHAPTSAGCIALSNPSGSPPALRRAGAAGLQRRSVTILTLSAEVETAPDSALSEAASKHGNLGQPSGGHDMQRALRHGDALAHLIGIVQVVQIAEAVHATANVLVLRPPAGTLFDNGIPRRRSAG</sequence>
<keyword evidence="3" id="KW-1185">Reference proteome</keyword>
<comment type="caution">
    <text evidence="2">The sequence shown here is derived from an EMBL/GenBank/DDBJ whole genome shotgun (WGS) entry which is preliminary data.</text>
</comment>
<protein>
    <submittedName>
        <fullName evidence="2">Uncharacterized protein</fullName>
    </submittedName>
</protein>
<proteinExistence type="predicted"/>
<evidence type="ECO:0000256" key="1">
    <source>
        <dbReference type="SAM" id="MobiDB-lite"/>
    </source>
</evidence>